<dbReference type="Gene3D" id="3.40.50.1460">
    <property type="match status" value="1"/>
</dbReference>
<reference evidence="1" key="1">
    <citation type="submission" date="2009-01" db="EMBL/GenBank/DDBJ databases">
        <title>Complete sequence of chromosome Cyanothece sp. PCC 7425.</title>
        <authorList>
            <consortium name="US DOE Joint Genome Institute"/>
            <person name="Lucas S."/>
            <person name="Copeland A."/>
            <person name="Lapidus A."/>
            <person name="Glavina del Rio T."/>
            <person name="Dalin E."/>
            <person name="Tice H."/>
            <person name="Bruce D."/>
            <person name="Goodwin L."/>
            <person name="Pitluck S."/>
            <person name="Sims D."/>
            <person name="Meineke L."/>
            <person name="Brettin T."/>
            <person name="Detter J.C."/>
            <person name="Han C."/>
            <person name="Larimer F."/>
            <person name="Land M."/>
            <person name="Hauser L."/>
            <person name="Kyrpides N."/>
            <person name="Ovchinnikova G."/>
            <person name="Liberton M."/>
            <person name="Stoeckel J."/>
            <person name="Banerjee A."/>
            <person name="Singh A."/>
            <person name="Page L."/>
            <person name="Sato H."/>
            <person name="Zhao L."/>
            <person name="Sherman L."/>
            <person name="Pakrasi H."/>
            <person name="Richardson P."/>
        </authorList>
    </citation>
    <scope>NUCLEOTIDE SEQUENCE</scope>
    <source>
        <strain evidence="1">PCC 7425</strain>
    </source>
</reference>
<name>B8HVW0_CYAP4</name>
<dbReference type="AlphaFoldDB" id="B8HVW0"/>
<dbReference type="OrthoDB" id="502727at2"/>
<accession>B8HVW0</accession>
<proteinExistence type="predicted"/>
<dbReference type="KEGG" id="cyn:Cyan7425_0751"/>
<organism evidence="1">
    <name type="scientific">Cyanothece sp. (strain PCC 7425 / ATCC 29141)</name>
    <dbReference type="NCBI Taxonomy" id="395961"/>
    <lineage>
        <taxon>Bacteria</taxon>
        <taxon>Bacillati</taxon>
        <taxon>Cyanobacteriota</taxon>
        <taxon>Cyanophyceae</taxon>
        <taxon>Gomontiellales</taxon>
        <taxon>Cyanothecaceae</taxon>
        <taxon>Cyanothece</taxon>
    </lineage>
</organism>
<evidence type="ECO:0000313" key="1">
    <source>
        <dbReference type="EMBL" id="ACL43138.1"/>
    </source>
</evidence>
<gene>
    <name evidence="1" type="ordered locus">Cyan7425_0751</name>
</gene>
<dbReference type="STRING" id="395961.Cyan7425_0751"/>
<protein>
    <recommendedName>
        <fullName evidence="2">Peptidase C14 caspase catalytic subunit p20</fullName>
    </recommendedName>
</protein>
<sequence>MSQLHPYLTSLVLGVMLGLGADSLQPGSLSPDRTPLPARNCSQPPSGLEFLVFGGGGSAQQNEISLEKNLRYFQRTLATLGFDPARARLYFASGNDGQATVRYLNPLGIEQFKPAEIANLVGASTRPNLIAAVQDLARSTPPTVFMYFTGHGNRNADLNNNTFNLWNDDELTVQQFSQLLDQLPQQTVVTIVMAQCFSGSFANLIYQGGHPSQPFTQRRRCGFFATIKTNPSVGCTPAVDEADYEDYSSSFFAGLSGRDRVGRSVPLPDYDRNGRVSYAEAHAFVKIDAQTPDLPLSTSEAWLGEEAQRQQLSEKLLSRRITQILATARPEQQAVVNALGERLQFDPQRSFWQQSLPQDDQLKTYWVRLGMELLNIAMEAQIRQSGRQDTIALLDRLITCEHGSPQG</sequence>
<dbReference type="EMBL" id="CP001344">
    <property type="protein sequence ID" value="ACL43138.1"/>
    <property type="molecule type" value="Genomic_DNA"/>
</dbReference>
<evidence type="ECO:0008006" key="2">
    <source>
        <dbReference type="Google" id="ProtNLM"/>
    </source>
</evidence>
<dbReference type="eggNOG" id="COG4249">
    <property type="taxonomic scope" value="Bacteria"/>
</dbReference>
<dbReference type="HOGENOM" id="CLU_042272_0_0_3"/>